<dbReference type="SUPFAM" id="SSF110395">
    <property type="entry name" value="CutC-like"/>
    <property type="match status" value="1"/>
</dbReference>
<comment type="subcellular location">
    <subcellularLocation>
        <location evidence="3">Cytoplasm</location>
    </subcellularLocation>
</comment>
<proteinExistence type="inferred from homology"/>
<dbReference type="PANTHER" id="PTHR12598:SF0">
    <property type="entry name" value="COPPER HOMEOSTASIS PROTEIN CUTC HOMOLOG"/>
    <property type="match status" value="1"/>
</dbReference>
<dbReference type="Proteomes" id="UP000310506">
    <property type="component" value="Unassembled WGS sequence"/>
</dbReference>
<reference evidence="4 5" key="1">
    <citation type="submission" date="2019-01" db="EMBL/GenBank/DDBJ databases">
        <title>Vagococcus silagei sp. nov. isolated from brewer's grain.</title>
        <authorList>
            <person name="Guu J.-R."/>
        </authorList>
    </citation>
    <scope>NUCLEOTIDE SEQUENCE [LARGE SCALE GENOMIC DNA]</scope>
    <source>
        <strain evidence="4 5">2B-2</strain>
    </source>
</reference>
<keyword evidence="2 3" id="KW-0963">Cytoplasm</keyword>
<dbReference type="GO" id="GO:0005507">
    <property type="term" value="F:copper ion binding"/>
    <property type="evidence" value="ECO:0007669"/>
    <property type="project" value="TreeGrafter"/>
</dbReference>
<protein>
    <recommendedName>
        <fullName evidence="3">PF03932 family protein CutC</fullName>
    </recommendedName>
</protein>
<organism evidence="4 5">
    <name type="scientific">Vagococcus silagei</name>
    <dbReference type="NCBI Taxonomy" id="2508885"/>
    <lineage>
        <taxon>Bacteria</taxon>
        <taxon>Bacillati</taxon>
        <taxon>Bacillota</taxon>
        <taxon>Bacilli</taxon>
        <taxon>Lactobacillales</taxon>
        <taxon>Enterococcaceae</taxon>
        <taxon>Vagococcus</taxon>
    </lineage>
</organism>
<comment type="caution">
    <text evidence="4">The sequence shown here is derived from an EMBL/GenBank/DDBJ whole genome shotgun (WGS) entry which is preliminary data.</text>
</comment>
<evidence type="ECO:0000313" key="5">
    <source>
        <dbReference type="Proteomes" id="UP000310506"/>
    </source>
</evidence>
<accession>A0A4S3B5P2</accession>
<evidence type="ECO:0000313" key="4">
    <source>
        <dbReference type="EMBL" id="THB62411.1"/>
    </source>
</evidence>
<gene>
    <name evidence="3" type="primary">cutC</name>
    <name evidence="4" type="ORF">ESZ54_00955</name>
</gene>
<name>A0A4S3B5P2_9ENTE</name>
<sequence length="238" mass="26556">MNLKRLLCAILREDTDRKAGRRNVLIKEFCAENFTQIPRAIAAGAKRIELCDNLTVGGTTVSKGVLIETKKYCDKKNIPVMVLIRPRGGNFVYNDIELKIMEHDILEAKKMGVSGVVIGCLDESGWLDEEAMKLLIAAAEGMQITFSMAFDVMPKDNQFQAIDWLVHHGVDRILTHGGPLSTPIEIQLEYIRDLISYANQRILILPGGGITFENVESISSFLKVNEIHGSQIVNLNFL</sequence>
<dbReference type="Gene3D" id="3.20.20.380">
    <property type="entry name" value="Copper homeostasis (CutC) domain"/>
    <property type="match status" value="1"/>
</dbReference>
<dbReference type="InterPro" id="IPR036822">
    <property type="entry name" value="CutC-like_dom_sf"/>
</dbReference>
<dbReference type="OrthoDB" id="9815677at2"/>
<comment type="similarity">
    <text evidence="1 3">Belongs to the CutC family.</text>
</comment>
<keyword evidence="5" id="KW-1185">Reference proteome</keyword>
<evidence type="ECO:0000256" key="1">
    <source>
        <dbReference type="ARBA" id="ARBA00007768"/>
    </source>
</evidence>
<dbReference type="GO" id="GO:0005737">
    <property type="term" value="C:cytoplasm"/>
    <property type="evidence" value="ECO:0007669"/>
    <property type="project" value="UniProtKB-SubCell"/>
</dbReference>
<evidence type="ECO:0000256" key="3">
    <source>
        <dbReference type="HAMAP-Rule" id="MF_00795"/>
    </source>
</evidence>
<dbReference type="EMBL" id="SDGV01000001">
    <property type="protein sequence ID" value="THB62411.1"/>
    <property type="molecule type" value="Genomic_DNA"/>
</dbReference>
<dbReference type="HAMAP" id="MF_00795">
    <property type="entry name" value="CutC"/>
    <property type="match status" value="1"/>
</dbReference>
<evidence type="ECO:0000256" key="2">
    <source>
        <dbReference type="ARBA" id="ARBA00022490"/>
    </source>
</evidence>
<dbReference type="FunFam" id="3.20.20.380:FF:000003">
    <property type="entry name" value="Copper homeostasis protein CutC"/>
    <property type="match status" value="1"/>
</dbReference>
<dbReference type="AlphaFoldDB" id="A0A4S3B5P2"/>
<dbReference type="PANTHER" id="PTHR12598">
    <property type="entry name" value="COPPER HOMEOSTASIS PROTEIN CUTC"/>
    <property type="match status" value="1"/>
</dbReference>
<dbReference type="Pfam" id="PF03932">
    <property type="entry name" value="CutC"/>
    <property type="match status" value="1"/>
</dbReference>
<dbReference type="InterPro" id="IPR005627">
    <property type="entry name" value="CutC-like"/>
</dbReference>
<comment type="caution">
    <text evidence="3">Once thought to be involved in copper homeostasis, experiments in E.coli have shown this is not the case.</text>
</comment>